<dbReference type="PANTHER" id="PTHR43433">
    <property type="entry name" value="HYDROLASE, ALPHA/BETA FOLD FAMILY PROTEIN"/>
    <property type="match status" value="1"/>
</dbReference>
<dbReference type="EMBL" id="FWWU01000011">
    <property type="protein sequence ID" value="SMB97588.1"/>
    <property type="molecule type" value="Genomic_DNA"/>
</dbReference>
<dbReference type="RefSeq" id="WP_084051390.1">
    <property type="nucleotide sequence ID" value="NZ_FWWU01000011.1"/>
</dbReference>
<dbReference type="Proteomes" id="UP000192582">
    <property type="component" value="Unassembled WGS sequence"/>
</dbReference>
<name>A0A1W1VW79_9DEIO</name>
<keyword evidence="3" id="KW-1185">Reference proteome</keyword>
<dbReference type="SUPFAM" id="SSF53474">
    <property type="entry name" value="alpha/beta-Hydrolases"/>
    <property type="match status" value="1"/>
</dbReference>
<proteinExistence type="predicted"/>
<evidence type="ECO:0000313" key="3">
    <source>
        <dbReference type="Proteomes" id="UP000192582"/>
    </source>
</evidence>
<gene>
    <name evidence="2" type="ORF">SAMN00790413_06072</name>
</gene>
<dbReference type="Pfam" id="PF12697">
    <property type="entry name" value="Abhydrolase_6"/>
    <property type="match status" value="1"/>
</dbReference>
<dbReference type="STRING" id="695939.SAMN00790413_06072"/>
<dbReference type="InterPro" id="IPR000073">
    <property type="entry name" value="AB_hydrolase_1"/>
</dbReference>
<dbReference type="OrthoDB" id="63519at2"/>
<dbReference type="Gene3D" id="3.40.50.1820">
    <property type="entry name" value="alpha/beta hydrolase"/>
    <property type="match status" value="1"/>
</dbReference>
<reference evidence="2 3" key="1">
    <citation type="submission" date="2017-04" db="EMBL/GenBank/DDBJ databases">
        <authorList>
            <person name="Afonso C.L."/>
            <person name="Miller P.J."/>
            <person name="Scott M.A."/>
            <person name="Spackman E."/>
            <person name="Goraichik I."/>
            <person name="Dimitrov K.M."/>
            <person name="Suarez D.L."/>
            <person name="Swayne D.E."/>
        </authorList>
    </citation>
    <scope>NUCLEOTIDE SEQUENCE [LARGE SCALE GENOMIC DNA]</scope>
    <source>
        <strain evidence="2 3">KR-140</strain>
    </source>
</reference>
<dbReference type="InterPro" id="IPR029058">
    <property type="entry name" value="AB_hydrolase_fold"/>
</dbReference>
<dbReference type="PANTHER" id="PTHR43433:SF5">
    <property type="entry name" value="AB HYDROLASE-1 DOMAIN-CONTAINING PROTEIN"/>
    <property type="match status" value="1"/>
</dbReference>
<dbReference type="AlphaFoldDB" id="A0A1W1VW79"/>
<sequence length="265" mass="28748">MELKTVWSFDGTRIAYDRLGKGTPVILIGGALNDRMSQRQIAMRLAPNFSAVCYDRRQRGESGDTARGLGGVQERVKREIGDLRALLQDVGGSAFLFGFSSGAALALQAAVELPIDRLALWEAPYRQDPDAPERQRVYSEHLEALVSAGRRGDAAQHFMTLTGTPAERIAQSRSAPWWSKVETLAPSLVYDAAAMGDGRVPVEVAARVQAKTLVLAGGMSSPWMRDSAEALAAALPDAQVEILEGQNHMVDPAMIAPKLVQFFSR</sequence>
<accession>A0A1W1VW79</accession>
<protein>
    <submittedName>
        <fullName evidence="2">Pimeloyl-ACP methyl ester carboxylesterase</fullName>
    </submittedName>
</protein>
<dbReference type="InterPro" id="IPR050471">
    <property type="entry name" value="AB_hydrolase"/>
</dbReference>
<feature type="domain" description="AB hydrolase-1" evidence="1">
    <location>
        <begin position="42"/>
        <end position="250"/>
    </location>
</feature>
<organism evidence="2 3">
    <name type="scientific">Deinococcus hopiensis KR-140</name>
    <dbReference type="NCBI Taxonomy" id="695939"/>
    <lineage>
        <taxon>Bacteria</taxon>
        <taxon>Thermotogati</taxon>
        <taxon>Deinococcota</taxon>
        <taxon>Deinococci</taxon>
        <taxon>Deinococcales</taxon>
        <taxon>Deinococcaceae</taxon>
        <taxon>Deinococcus</taxon>
    </lineage>
</organism>
<evidence type="ECO:0000259" key="1">
    <source>
        <dbReference type="Pfam" id="PF12697"/>
    </source>
</evidence>
<evidence type="ECO:0000313" key="2">
    <source>
        <dbReference type="EMBL" id="SMB97588.1"/>
    </source>
</evidence>